<dbReference type="EMBL" id="BQXU01000017">
    <property type="protein sequence ID" value="GKT46828.1"/>
    <property type="molecule type" value="Genomic_DNA"/>
</dbReference>
<dbReference type="Proteomes" id="UP001055115">
    <property type="component" value="Unassembled WGS sequence"/>
</dbReference>
<evidence type="ECO:0000256" key="1">
    <source>
        <dbReference type="SAM" id="MobiDB-lite"/>
    </source>
</evidence>
<dbReference type="GeneID" id="73327810"/>
<proteinExistence type="predicted"/>
<dbReference type="AlphaFoldDB" id="A0AA37LE95"/>
<dbReference type="RefSeq" id="XP_049129178.1">
    <property type="nucleotide sequence ID" value="XM_049273221.1"/>
</dbReference>
<sequence length="618" mass="62383">MSCGCAAPLVRLRISSAKPKDSATGSTDWIVKKGDTAPAAGEHVIDAAEDLGGGLDLDAVHGQHQARGPVEHTGAQGGGEGLDDLAREAGEAVARRRGRGLVLGGVNDDVLDENGDALHGLVAEGALGRGELEGVGDLVGDVDGAEDLVGLRRGGAFALGGRGEELREEALLGRVDEEVGPRAAGAEGGDAVDGGLEVLAAAAGGLEGGLEVALEVVEGHDLGGRGGTVRVHALDDVAVLEEEVGDVGGQWADLEADGDLLGGRGADDDTAAEFLVGRRPHLLGADDGLAVGDDGGAGLDVAAGEALLDVCQATLEVQLAGGQEDVLAAAELLVLGAGVRLDEQLQAVDHLVEIGRVDGLEGDTDDGLAEVGDAREVDGALEPAAQGAVLEEVALEAADAEDDARGNRLKGLEVAAHEHVECGDGDLLRLRAGVGVRGGPLGRDDPEGVADREGAGVHAREADEVLGVDLLFFVFGGVVIQVDLLEGRCKVVDAVGAGRRRGLGASSLRPLLPCKLSRLVGRQLAGLASLSGTETILLTYATTGSDRDVLKDTMASLIFSSTESAPGTCSSISGSLSACAAGGDGRDSMTETSIAVDSGSQDEKTVVRSSRGSLERMM</sequence>
<name>A0AA37LE95_9PEZI</name>
<evidence type="ECO:0000313" key="3">
    <source>
        <dbReference type="Proteomes" id="UP001055115"/>
    </source>
</evidence>
<organism evidence="2 3">
    <name type="scientific">Colletotrichum spaethianum</name>
    <dbReference type="NCBI Taxonomy" id="700344"/>
    <lineage>
        <taxon>Eukaryota</taxon>
        <taxon>Fungi</taxon>
        <taxon>Dikarya</taxon>
        <taxon>Ascomycota</taxon>
        <taxon>Pezizomycotina</taxon>
        <taxon>Sordariomycetes</taxon>
        <taxon>Hypocreomycetidae</taxon>
        <taxon>Glomerellales</taxon>
        <taxon>Glomerellaceae</taxon>
        <taxon>Colletotrichum</taxon>
        <taxon>Colletotrichum spaethianum species complex</taxon>
    </lineage>
</organism>
<keyword evidence="3" id="KW-1185">Reference proteome</keyword>
<reference evidence="2 3" key="1">
    <citation type="submission" date="2022-03" db="EMBL/GenBank/DDBJ databases">
        <title>Genome data of Colletotrichum spp.</title>
        <authorList>
            <person name="Utami Y.D."/>
            <person name="Hiruma K."/>
        </authorList>
    </citation>
    <scope>NUCLEOTIDE SEQUENCE [LARGE SCALE GENOMIC DNA]</scope>
    <source>
        <strain evidence="2 3">MAFF 239500</strain>
    </source>
</reference>
<evidence type="ECO:0000313" key="2">
    <source>
        <dbReference type="EMBL" id="GKT46828.1"/>
    </source>
</evidence>
<protein>
    <submittedName>
        <fullName evidence="2">Uncharacterized protein</fullName>
    </submittedName>
</protein>
<comment type="caution">
    <text evidence="2">The sequence shown here is derived from an EMBL/GenBank/DDBJ whole genome shotgun (WGS) entry which is preliminary data.</text>
</comment>
<gene>
    <name evidence="2" type="ORF">ColSpa_07008</name>
</gene>
<feature type="region of interest" description="Disordered" evidence="1">
    <location>
        <begin position="597"/>
        <end position="618"/>
    </location>
</feature>
<accession>A0AA37LE95</accession>